<feature type="region of interest" description="Disordered" evidence="1">
    <location>
        <begin position="1"/>
        <end position="32"/>
    </location>
</feature>
<name>A0A9P0KBT4_ACAOB</name>
<evidence type="ECO:0000256" key="1">
    <source>
        <dbReference type="SAM" id="MobiDB-lite"/>
    </source>
</evidence>
<dbReference type="AlphaFoldDB" id="A0A9P0KBT4"/>
<reference evidence="2" key="1">
    <citation type="submission" date="2022-03" db="EMBL/GenBank/DDBJ databases">
        <authorList>
            <person name="Sayadi A."/>
        </authorList>
    </citation>
    <scope>NUCLEOTIDE SEQUENCE</scope>
</reference>
<sequence>MESKKTSPEEATDSVTLTDSGPVDDLTTCSAAPPIPLKLKVDV</sequence>
<keyword evidence="3" id="KW-1185">Reference proteome</keyword>
<protein>
    <submittedName>
        <fullName evidence="2">Uncharacterized protein</fullName>
    </submittedName>
</protein>
<organism evidence="2 3">
    <name type="scientific">Acanthoscelides obtectus</name>
    <name type="common">Bean weevil</name>
    <name type="synonym">Bruchus obtectus</name>
    <dbReference type="NCBI Taxonomy" id="200917"/>
    <lineage>
        <taxon>Eukaryota</taxon>
        <taxon>Metazoa</taxon>
        <taxon>Ecdysozoa</taxon>
        <taxon>Arthropoda</taxon>
        <taxon>Hexapoda</taxon>
        <taxon>Insecta</taxon>
        <taxon>Pterygota</taxon>
        <taxon>Neoptera</taxon>
        <taxon>Endopterygota</taxon>
        <taxon>Coleoptera</taxon>
        <taxon>Polyphaga</taxon>
        <taxon>Cucujiformia</taxon>
        <taxon>Chrysomeloidea</taxon>
        <taxon>Chrysomelidae</taxon>
        <taxon>Bruchinae</taxon>
        <taxon>Bruchini</taxon>
        <taxon>Acanthoscelides</taxon>
    </lineage>
</organism>
<gene>
    <name evidence="2" type="ORF">ACAOBT_LOCUS8421</name>
</gene>
<comment type="caution">
    <text evidence="2">The sequence shown here is derived from an EMBL/GenBank/DDBJ whole genome shotgun (WGS) entry which is preliminary data.</text>
</comment>
<dbReference type="EMBL" id="CAKOFQ010006764">
    <property type="protein sequence ID" value="CAH1969449.1"/>
    <property type="molecule type" value="Genomic_DNA"/>
</dbReference>
<accession>A0A9P0KBT4</accession>
<dbReference type="Proteomes" id="UP001152888">
    <property type="component" value="Unassembled WGS sequence"/>
</dbReference>
<evidence type="ECO:0000313" key="3">
    <source>
        <dbReference type="Proteomes" id="UP001152888"/>
    </source>
</evidence>
<evidence type="ECO:0000313" key="2">
    <source>
        <dbReference type="EMBL" id="CAH1969449.1"/>
    </source>
</evidence>
<proteinExistence type="predicted"/>